<evidence type="ECO:0000256" key="3">
    <source>
        <dbReference type="ARBA" id="ARBA00022692"/>
    </source>
</evidence>
<evidence type="ECO:0000256" key="2">
    <source>
        <dbReference type="ARBA" id="ARBA00022448"/>
    </source>
</evidence>
<dbReference type="CDD" id="cd17321">
    <property type="entry name" value="MFS_MMR_MDR_like"/>
    <property type="match status" value="1"/>
</dbReference>
<dbReference type="AlphaFoldDB" id="A0AAJ2JT36"/>
<dbReference type="Pfam" id="PF07690">
    <property type="entry name" value="MFS_1"/>
    <property type="match status" value="1"/>
</dbReference>
<feature type="transmembrane region" description="Helical" evidence="6">
    <location>
        <begin position="162"/>
        <end position="182"/>
    </location>
</feature>
<dbReference type="PROSITE" id="PS50850">
    <property type="entry name" value="MFS"/>
    <property type="match status" value="1"/>
</dbReference>
<dbReference type="PANTHER" id="PTHR23501:SF190">
    <property type="entry name" value="MAJOR FACILITATOR SUPERFAMILY MFS_1"/>
    <property type="match status" value="1"/>
</dbReference>
<feature type="transmembrane region" description="Helical" evidence="6">
    <location>
        <begin position="130"/>
        <end position="156"/>
    </location>
</feature>
<feature type="transmembrane region" description="Helical" evidence="6">
    <location>
        <begin position="336"/>
        <end position="361"/>
    </location>
</feature>
<evidence type="ECO:0000256" key="1">
    <source>
        <dbReference type="ARBA" id="ARBA00004651"/>
    </source>
</evidence>
<accession>A0AAJ2JT36</accession>
<gene>
    <name evidence="8" type="ORF">RQP50_03570</name>
</gene>
<reference evidence="9" key="1">
    <citation type="submission" date="2023-09" db="EMBL/GenBank/DDBJ databases">
        <title>Paenibacillus sp. chi10 Genome sequencing and assembly.</title>
        <authorList>
            <person name="Kim I."/>
        </authorList>
    </citation>
    <scope>NUCLEOTIDE SEQUENCE [LARGE SCALE GENOMIC DNA]</scope>
    <source>
        <strain evidence="9">chi10</strain>
    </source>
</reference>
<comment type="caution">
    <text evidence="8">The sequence shown here is derived from an EMBL/GenBank/DDBJ whole genome shotgun (WGS) entry which is preliminary data.</text>
</comment>
<comment type="subcellular location">
    <subcellularLocation>
        <location evidence="1">Cell membrane</location>
        <topology evidence="1">Multi-pass membrane protein</topology>
    </subcellularLocation>
</comment>
<protein>
    <submittedName>
        <fullName evidence="8">MFS transporter</fullName>
    </submittedName>
</protein>
<dbReference type="GO" id="GO:0005886">
    <property type="term" value="C:plasma membrane"/>
    <property type="evidence" value="ECO:0007669"/>
    <property type="project" value="UniProtKB-SubCell"/>
</dbReference>
<feature type="transmembrane region" description="Helical" evidence="6">
    <location>
        <begin position="367"/>
        <end position="392"/>
    </location>
</feature>
<feature type="transmembrane region" description="Helical" evidence="6">
    <location>
        <begin position="97"/>
        <end position="118"/>
    </location>
</feature>
<dbReference type="InterPro" id="IPR020846">
    <property type="entry name" value="MFS_dom"/>
</dbReference>
<evidence type="ECO:0000256" key="4">
    <source>
        <dbReference type="ARBA" id="ARBA00022989"/>
    </source>
</evidence>
<keyword evidence="3 6" id="KW-0812">Transmembrane</keyword>
<keyword evidence="9" id="KW-1185">Reference proteome</keyword>
<dbReference type="InterPro" id="IPR036259">
    <property type="entry name" value="MFS_trans_sf"/>
</dbReference>
<evidence type="ECO:0000313" key="8">
    <source>
        <dbReference type="EMBL" id="MDT8975321.1"/>
    </source>
</evidence>
<evidence type="ECO:0000313" key="9">
    <source>
        <dbReference type="Proteomes" id="UP001250538"/>
    </source>
</evidence>
<dbReference type="RefSeq" id="WP_072731366.1">
    <property type="nucleotide sequence ID" value="NZ_JAVYAA010000001.1"/>
</dbReference>
<evidence type="ECO:0000256" key="5">
    <source>
        <dbReference type="ARBA" id="ARBA00023136"/>
    </source>
</evidence>
<keyword evidence="2" id="KW-0813">Transport</keyword>
<dbReference type="InterPro" id="IPR011701">
    <property type="entry name" value="MFS"/>
</dbReference>
<feature type="transmembrane region" description="Helical" evidence="6">
    <location>
        <begin position="243"/>
        <end position="267"/>
    </location>
</feature>
<feature type="transmembrane region" description="Helical" evidence="6">
    <location>
        <begin position="215"/>
        <end position="237"/>
    </location>
</feature>
<dbReference type="Gene3D" id="1.20.1250.20">
    <property type="entry name" value="MFS general substrate transporter like domains"/>
    <property type="match status" value="1"/>
</dbReference>
<keyword evidence="4 6" id="KW-1133">Transmembrane helix</keyword>
<dbReference type="GO" id="GO:0022857">
    <property type="term" value="F:transmembrane transporter activity"/>
    <property type="evidence" value="ECO:0007669"/>
    <property type="project" value="InterPro"/>
</dbReference>
<dbReference type="SUPFAM" id="SSF103473">
    <property type="entry name" value="MFS general substrate transporter"/>
    <property type="match status" value="1"/>
</dbReference>
<dbReference type="PRINTS" id="PR01036">
    <property type="entry name" value="TCRTETB"/>
</dbReference>
<feature type="domain" description="Major facilitator superfamily (MFS) profile" evidence="7">
    <location>
        <begin position="6"/>
        <end position="399"/>
    </location>
</feature>
<organism evidence="8 9">
    <name type="scientific">Paenibacillus suaedae</name>
    <dbReference type="NCBI Taxonomy" id="3077233"/>
    <lineage>
        <taxon>Bacteria</taxon>
        <taxon>Bacillati</taxon>
        <taxon>Bacillota</taxon>
        <taxon>Bacilli</taxon>
        <taxon>Bacillales</taxon>
        <taxon>Paenibacillaceae</taxon>
        <taxon>Paenibacillus</taxon>
    </lineage>
</organism>
<dbReference type="PANTHER" id="PTHR23501">
    <property type="entry name" value="MAJOR FACILITATOR SUPERFAMILY"/>
    <property type="match status" value="1"/>
</dbReference>
<dbReference type="Proteomes" id="UP001250538">
    <property type="component" value="Unassembled WGS sequence"/>
</dbReference>
<feature type="transmembrane region" description="Helical" evidence="6">
    <location>
        <begin position="303"/>
        <end position="324"/>
    </location>
</feature>
<feature type="transmembrane region" description="Helical" evidence="6">
    <location>
        <begin position="72"/>
        <end position="91"/>
    </location>
</feature>
<evidence type="ECO:0000259" key="7">
    <source>
        <dbReference type="PROSITE" id="PS50850"/>
    </source>
</evidence>
<name>A0AAJ2JT36_9BACL</name>
<proteinExistence type="predicted"/>
<feature type="transmembrane region" description="Helical" evidence="6">
    <location>
        <begin position="279"/>
        <end position="297"/>
    </location>
</feature>
<dbReference type="EMBL" id="JAVYAA010000001">
    <property type="protein sequence ID" value="MDT8975321.1"/>
    <property type="molecule type" value="Genomic_DNA"/>
</dbReference>
<keyword evidence="5 6" id="KW-0472">Membrane</keyword>
<sequence length="403" mass="42890">MRHNFTIICMIIGTFVVPLNSSMVALALEPIANEFQVPLSQGAWVVTIYLIGMAVFQIFAGRFVDRFGSRPILFSGTVMFALGTIICWLAPTFMGLLIGRLIQASGGAALVPASSVRLREMTPTERQGRMFGLLGAAAGIGAALGPPLGGLFIHYYHWRFQFIVTLILMLFPITLLANKNLICRARKTQKKIRQTNDFVLLRLVRELFKIRSFRAAAASVFLNNFMVYLLLMCVPLLVKEKWYFNYAGSGTVMLVFSVAMIAATAAGGAMSDRFGKRPAVLAGCILAAIAGGLLLIASSSQLLALFIVGVGLAGLSLGSGNAAIQATALEAGEAQGAGIAAGIYYVIRYLGSIASTLWLSIASIDGLAVNFSLLLAGFMVSAIAAIPCTIGIPMKTSTASEKN</sequence>
<feature type="transmembrane region" description="Helical" evidence="6">
    <location>
        <begin position="43"/>
        <end position="60"/>
    </location>
</feature>
<evidence type="ECO:0000256" key="6">
    <source>
        <dbReference type="SAM" id="Phobius"/>
    </source>
</evidence>